<keyword evidence="2" id="KW-1185">Reference proteome</keyword>
<evidence type="ECO:0000313" key="2">
    <source>
        <dbReference type="Proteomes" id="UP000315471"/>
    </source>
</evidence>
<proteinExistence type="predicted"/>
<accession>A0A5C6DX00</accession>
<evidence type="ECO:0000313" key="1">
    <source>
        <dbReference type="EMBL" id="TWU41178.1"/>
    </source>
</evidence>
<dbReference type="Proteomes" id="UP000315471">
    <property type="component" value="Unassembled WGS sequence"/>
</dbReference>
<reference evidence="1 2" key="1">
    <citation type="submission" date="2019-02" db="EMBL/GenBank/DDBJ databases">
        <title>Deep-cultivation of Planctomycetes and their phenomic and genomic characterization uncovers novel biology.</title>
        <authorList>
            <person name="Wiegand S."/>
            <person name="Jogler M."/>
            <person name="Boedeker C."/>
            <person name="Pinto D."/>
            <person name="Vollmers J."/>
            <person name="Rivas-Marin E."/>
            <person name="Kohn T."/>
            <person name="Peeters S.H."/>
            <person name="Heuer A."/>
            <person name="Rast P."/>
            <person name="Oberbeckmann S."/>
            <person name="Bunk B."/>
            <person name="Jeske O."/>
            <person name="Meyerdierks A."/>
            <person name="Storesund J.E."/>
            <person name="Kallscheuer N."/>
            <person name="Luecker S."/>
            <person name="Lage O.M."/>
            <person name="Pohl T."/>
            <person name="Merkel B.J."/>
            <person name="Hornburger P."/>
            <person name="Mueller R.-W."/>
            <person name="Bruemmer F."/>
            <person name="Labrenz M."/>
            <person name="Spormann A.M."/>
            <person name="Op Den Camp H."/>
            <person name="Overmann J."/>
            <person name="Amann R."/>
            <person name="Jetten M.S.M."/>
            <person name="Mascher T."/>
            <person name="Medema M.H."/>
            <person name="Devos D.P."/>
            <person name="Kaster A.-K."/>
            <person name="Ovreas L."/>
            <person name="Rohde M."/>
            <person name="Galperin M.Y."/>
            <person name="Jogler C."/>
        </authorList>
    </citation>
    <scope>NUCLEOTIDE SEQUENCE [LARGE SCALE GENOMIC DNA]</scope>
    <source>
        <strain evidence="1 2">Q31b</strain>
    </source>
</reference>
<comment type="caution">
    <text evidence="1">The sequence shown here is derived from an EMBL/GenBank/DDBJ whole genome shotgun (WGS) entry which is preliminary data.</text>
</comment>
<dbReference type="AlphaFoldDB" id="A0A5C6DX00"/>
<dbReference type="EMBL" id="SJPY01000004">
    <property type="protein sequence ID" value="TWU41178.1"/>
    <property type="molecule type" value="Genomic_DNA"/>
</dbReference>
<protein>
    <submittedName>
        <fullName evidence="1">Uncharacterized protein</fullName>
    </submittedName>
</protein>
<gene>
    <name evidence="1" type="ORF">Q31b_26170</name>
</gene>
<name>A0A5C6DX00_9BACT</name>
<sequence length="69" mass="7672">MRQTIIMAKKTIGQAGQIDFNVKPGEFRLSLSPLFVVSANLADGLQRNNGNKWNQTNDFLLIGYPSTEC</sequence>
<organism evidence="1 2">
    <name type="scientific">Novipirellula aureliae</name>
    <dbReference type="NCBI Taxonomy" id="2527966"/>
    <lineage>
        <taxon>Bacteria</taxon>
        <taxon>Pseudomonadati</taxon>
        <taxon>Planctomycetota</taxon>
        <taxon>Planctomycetia</taxon>
        <taxon>Pirellulales</taxon>
        <taxon>Pirellulaceae</taxon>
        <taxon>Novipirellula</taxon>
    </lineage>
</organism>